<evidence type="ECO:0000259" key="4">
    <source>
        <dbReference type="Pfam" id="PF04451"/>
    </source>
</evidence>
<dbReference type="Gene3D" id="2.70.9.10">
    <property type="entry name" value="Adenovirus Type 2 Hexon, domain 4"/>
    <property type="match status" value="1"/>
</dbReference>
<evidence type="ECO:0000256" key="1">
    <source>
        <dbReference type="ARBA" id="ARBA00004328"/>
    </source>
</evidence>
<dbReference type="Pfam" id="PF16903">
    <property type="entry name" value="Capsid_N"/>
    <property type="match status" value="1"/>
</dbReference>
<reference evidence="6" key="1">
    <citation type="journal article" date="2019" name="MBio">
        <title>Virus Genomes from Deep Sea Sediments Expand the Ocean Megavirome and Support Independent Origins of Viral Gigantism.</title>
        <authorList>
            <person name="Backstrom D."/>
            <person name="Yutin N."/>
            <person name="Jorgensen S.L."/>
            <person name="Dharamshi J."/>
            <person name="Homa F."/>
            <person name="Zaremba-Niedwiedzka K."/>
            <person name="Spang A."/>
            <person name="Wolf Y.I."/>
            <person name="Koonin E.V."/>
            <person name="Ettema T.J."/>
        </authorList>
    </citation>
    <scope>NUCLEOTIDE SEQUENCE</scope>
</reference>
<name>A0A481YYT6_9VIRU</name>
<sequence length="505" mass="58817">MAGGLIQLVAYGAQDVYLTHNPQITFFKMVYRRHTNFSIEPIPQPFVHIPEFGKRATCIISRSGDLISKIYLVATLPEIPQFVDENGEIDIITKFAWVRRIGYALIKNVEIELGNEIIDKQYGDFLNIWHELNIQHNHREIDKMLGNVKELIKFTNGKKSYKLFVPLQFWFNQHIGLALPSINLPYNHIKINIEFNDFNRLHRISPTHTIIMDGIVNFEPDEYIEQTINNVTALGKFVHFDVCTKTMYIEQISEQKFQIPTDISQTEYIIKGLTSKFEAMPEVNTCVRKHRNKSIKLKNIQLKKTFLLVDYIFFDREERIRFSRSRHEYLIEQLQFIGTKTINGLHKSIKIGFTQPCKELIWVSQLLAAKKINDHFNYTDNLKRDENDELIGKNIIDKETILFNGHERLSLRSSEYFNWVQPYQHHDNAPSEGINVYSFSIYPQKHQPSGIANLSRIDNLRLKLIIANSVSCKNIVKVRTYAIVYNVLKIVSGISGLVFSHDMQV</sequence>
<dbReference type="Pfam" id="PF04451">
    <property type="entry name" value="Capsid_NCLDV"/>
    <property type="match status" value="1"/>
</dbReference>
<protein>
    <submittedName>
        <fullName evidence="6">Major capsid protein</fullName>
    </submittedName>
</protein>
<evidence type="ECO:0000313" key="6">
    <source>
        <dbReference type="EMBL" id="QBK88348.1"/>
    </source>
</evidence>
<dbReference type="InterPro" id="IPR016112">
    <property type="entry name" value="VP_dsDNA_II"/>
</dbReference>
<organism evidence="6">
    <name type="scientific">Mimivirus LCMiAC01</name>
    <dbReference type="NCBI Taxonomy" id="2506608"/>
    <lineage>
        <taxon>Viruses</taxon>
        <taxon>Varidnaviria</taxon>
        <taxon>Bamfordvirae</taxon>
        <taxon>Nucleocytoviricota</taxon>
        <taxon>Megaviricetes</taxon>
        <taxon>Imitervirales</taxon>
        <taxon>Mimiviridae</taxon>
        <taxon>Klosneuvirinae</taxon>
    </lineage>
</organism>
<evidence type="ECO:0000256" key="2">
    <source>
        <dbReference type="ARBA" id="ARBA00022561"/>
    </source>
</evidence>
<accession>A0A481YYT6</accession>
<feature type="domain" description="Major capsid protein N-terminal" evidence="5">
    <location>
        <begin position="25"/>
        <end position="212"/>
    </location>
</feature>
<dbReference type="EMBL" id="MK500388">
    <property type="protein sequence ID" value="QBK88348.1"/>
    <property type="molecule type" value="Genomic_DNA"/>
</dbReference>
<evidence type="ECO:0000259" key="5">
    <source>
        <dbReference type="Pfam" id="PF16903"/>
    </source>
</evidence>
<evidence type="ECO:0000256" key="3">
    <source>
        <dbReference type="ARBA" id="ARBA00022844"/>
    </source>
</evidence>
<dbReference type="InterPro" id="IPR031654">
    <property type="entry name" value="Capsid_N"/>
</dbReference>
<dbReference type="InterPro" id="IPR038519">
    <property type="entry name" value="MCP_C_sf"/>
</dbReference>
<feature type="domain" description="Major capsid protein C-terminal" evidence="4">
    <location>
        <begin position="318"/>
        <end position="496"/>
    </location>
</feature>
<keyword evidence="2" id="KW-0167">Capsid protein</keyword>
<comment type="subcellular location">
    <subcellularLocation>
        <location evidence="1">Virion</location>
    </subcellularLocation>
</comment>
<dbReference type="GO" id="GO:0019028">
    <property type="term" value="C:viral capsid"/>
    <property type="evidence" value="ECO:0007669"/>
    <property type="project" value="UniProtKB-KW"/>
</dbReference>
<dbReference type="InterPro" id="IPR007542">
    <property type="entry name" value="MCP_C"/>
</dbReference>
<dbReference type="Gene3D" id="2.70.9.20">
    <property type="entry name" value="Major capsid protein Vp54"/>
    <property type="match status" value="1"/>
</dbReference>
<gene>
    <name evidence="6" type="ORF">LCMiAC01_00120</name>
</gene>
<dbReference type="GO" id="GO:0005198">
    <property type="term" value="F:structural molecule activity"/>
    <property type="evidence" value="ECO:0007669"/>
    <property type="project" value="InterPro"/>
</dbReference>
<dbReference type="SUPFAM" id="SSF49749">
    <property type="entry name" value="Group II dsDNA viruses VP"/>
    <property type="match status" value="2"/>
</dbReference>
<dbReference type="GO" id="GO:0016020">
    <property type="term" value="C:membrane"/>
    <property type="evidence" value="ECO:0007669"/>
    <property type="project" value="UniProtKB-SubCell"/>
</dbReference>
<proteinExistence type="predicted"/>
<keyword evidence="3" id="KW-0946">Virion</keyword>